<dbReference type="EMBL" id="BKCG01000009">
    <property type="protein sequence ID" value="GER60717.1"/>
    <property type="molecule type" value="Genomic_DNA"/>
</dbReference>
<dbReference type="Proteomes" id="UP000326509">
    <property type="component" value="Unassembled WGS sequence"/>
</dbReference>
<dbReference type="SUPFAM" id="SSF160387">
    <property type="entry name" value="NosL/MerB-like"/>
    <property type="match status" value="1"/>
</dbReference>
<evidence type="ECO:0000313" key="2">
    <source>
        <dbReference type="Proteomes" id="UP000326509"/>
    </source>
</evidence>
<gene>
    <name evidence="1" type="ORF">ULMA_28250</name>
</gene>
<evidence type="ECO:0008006" key="3">
    <source>
        <dbReference type="Google" id="ProtNLM"/>
    </source>
</evidence>
<sequence length="146" mass="16399">MKTLIKILFTTLVLFFLNSCSKGPKPIDYGNDGCHFCKMTIVDKIHATELFTDKGKIFKFDASECMLNYLNEDKQIAVGLLLTNYYDSPTAFIPSEEATFLISDKIPSPMGANLTAFQTKESAQKVQVEKGGVLYTWSELKSHLKK</sequence>
<name>A0A5J4J848_9FLAO</name>
<reference evidence="1 2" key="1">
    <citation type="submission" date="2019-08" db="EMBL/GenBank/DDBJ databases">
        <title>Draft genome sequence of Ulvibacter marinus type strain NBRC 109484.</title>
        <authorList>
            <person name="Kawano K."/>
            <person name="Ushijima N."/>
            <person name="Kihara M."/>
            <person name="Itoh H."/>
        </authorList>
    </citation>
    <scope>NUCLEOTIDE SEQUENCE [LARGE SCALE GENOMIC DNA]</scope>
    <source>
        <strain evidence="1 2">NBRC 109484</strain>
    </source>
</reference>
<dbReference type="PANTHER" id="PTHR41247:SF1">
    <property type="entry name" value="HTH-TYPE TRANSCRIPTIONAL REPRESSOR YCNK"/>
    <property type="match status" value="1"/>
</dbReference>
<comment type="caution">
    <text evidence="1">The sequence shown here is derived from an EMBL/GenBank/DDBJ whole genome shotgun (WGS) entry which is preliminary data.</text>
</comment>
<organism evidence="1 2">
    <name type="scientific">Patiriisocius marinus</name>
    <dbReference type="NCBI Taxonomy" id="1397112"/>
    <lineage>
        <taxon>Bacteria</taxon>
        <taxon>Pseudomonadati</taxon>
        <taxon>Bacteroidota</taxon>
        <taxon>Flavobacteriia</taxon>
        <taxon>Flavobacteriales</taxon>
        <taxon>Flavobacteriaceae</taxon>
        <taxon>Patiriisocius</taxon>
    </lineage>
</organism>
<dbReference type="Pfam" id="PF05573">
    <property type="entry name" value="NosL"/>
    <property type="match status" value="1"/>
</dbReference>
<proteinExistence type="predicted"/>
<keyword evidence="2" id="KW-1185">Reference proteome</keyword>
<dbReference type="InterPro" id="IPR008719">
    <property type="entry name" value="N2O_reductase_NosL"/>
</dbReference>
<accession>A0A5J4J848</accession>
<evidence type="ECO:0000313" key="1">
    <source>
        <dbReference type="EMBL" id="GER60717.1"/>
    </source>
</evidence>
<dbReference type="PANTHER" id="PTHR41247">
    <property type="entry name" value="HTH-TYPE TRANSCRIPTIONAL REPRESSOR YCNK"/>
    <property type="match status" value="1"/>
</dbReference>
<dbReference type="RefSeq" id="WP_174844044.1">
    <property type="nucleotide sequence ID" value="NZ_BKCG01000009.1"/>
</dbReference>
<dbReference type="AlphaFoldDB" id="A0A5J4J848"/>
<protein>
    <recommendedName>
        <fullName evidence="3">Copper chaperone NosL</fullName>
    </recommendedName>
</protein>